<protein>
    <recommendedName>
        <fullName evidence="1">TIR domain-containing protein</fullName>
    </recommendedName>
</protein>
<dbReference type="InterPro" id="IPR035897">
    <property type="entry name" value="Toll_tir_struct_dom_sf"/>
</dbReference>
<gene>
    <name evidence="2" type="ORF">ABID26_004325</name>
</gene>
<evidence type="ECO:0000259" key="1">
    <source>
        <dbReference type="PROSITE" id="PS50104"/>
    </source>
</evidence>
<reference evidence="2 3" key="1">
    <citation type="submission" date="2024-06" db="EMBL/GenBank/DDBJ databases">
        <title>Genomic Encyclopedia of Type Strains, Phase IV (KMG-IV): sequencing the most valuable type-strain genomes for metagenomic binning, comparative biology and taxonomic classification.</title>
        <authorList>
            <person name="Goeker M."/>
        </authorList>
    </citation>
    <scope>NUCLEOTIDE SEQUENCE [LARGE SCALE GENOMIC DNA]</scope>
    <source>
        <strain evidence="2 3">DSM 29846</strain>
    </source>
</reference>
<dbReference type="Proteomes" id="UP001549036">
    <property type="component" value="Unassembled WGS sequence"/>
</dbReference>
<dbReference type="PROSITE" id="PS50104">
    <property type="entry name" value="TIR"/>
    <property type="match status" value="1"/>
</dbReference>
<dbReference type="Pfam" id="PF13676">
    <property type="entry name" value="TIR_2"/>
    <property type="match status" value="1"/>
</dbReference>
<proteinExistence type="predicted"/>
<comment type="caution">
    <text evidence="2">The sequence shown here is derived from an EMBL/GenBank/DDBJ whole genome shotgun (WGS) entry which is preliminary data.</text>
</comment>
<accession>A0ABV2HXU5</accession>
<organism evidence="2 3">
    <name type="scientific">Mesorhizobium shonense</name>
    <dbReference type="NCBI Taxonomy" id="1209948"/>
    <lineage>
        <taxon>Bacteria</taxon>
        <taxon>Pseudomonadati</taxon>
        <taxon>Pseudomonadota</taxon>
        <taxon>Alphaproteobacteria</taxon>
        <taxon>Hyphomicrobiales</taxon>
        <taxon>Phyllobacteriaceae</taxon>
        <taxon>Mesorhizobium</taxon>
    </lineage>
</organism>
<dbReference type="RefSeq" id="WP_292066350.1">
    <property type="nucleotide sequence ID" value="NZ_JBEPLM010000008.1"/>
</dbReference>
<keyword evidence="3" id="KW-1185">Reference proteome</keyword>
<sequence>MATAFISYTHCDESFRQELETHLSPLRRQGLLSVWHDRRITPGDHLDDTISEHLEGADLILMLISADFVASEYCYAREMTRALERHQAKKARAISIICRPCHFEGLSFSRFLLLPTDAKAVSLWPDRDAAWVDVVKGIKLALGTSVAAETTGKPTAAPARHSEISTPRRSDVRLPKTFTDLDKDDFLEASFERMWGLFEAKGADLEAENTQITVRRIRIDAQSFAVRIFLNGSEVAGGSVYHGGGHFGRDQICFSTDTSAPRNSMNEWFGVEVTDEGLMLKSGGMLRMMAGGREEPVSADRAVEMLWEHLLDRVKARIR</sequence>
<name>A0ABV2HXU5_9HYPH</name>
<evidence type="ECO:0000313" key="3">
    <source>
        <dbReference type="Proteomes" id="UP001549036"/>
    </source>
</evidence>
<evidence type="ECO:0000313" key="2">
    <source>
        <dbReference type="EMBL" id="MET3594917.1"/>
    </source>
</evidence>
<dbReference type="InterPro" id="IPR000157">
    <property type="entry name" value="TIR_dom"/>
</dbReference>
<dbReference type="Gene3D" id="3.40.50.10140">
    <property type="entry name" value="Toll/interleukin-1 receptor homology (TIR) domain"/>
    <property type="match status" value="1"/>
</dbReference>
<dbReference type="SUPFAM" id="SSF52200">
    <property type="entry name" value="Toll/Interleukin receptor TIR domain"/>
    <property type="match status" value="1"/>
</dbReference>
<dbReference type="EMBL" id="JBEPLM010000008">
    <property type="protein sequence ID" value="MET3594917.1"/>
    <property type="molecule type" value="Genomic_DNA"/>
</dbReference>
<dbReference type="SMART" id="SM00255">
    <property type="entry name" value="TIR"/>
    <property type="match status" value="1"/>
</dbReference>
<feature type="domain" description="TIR" evidence="1">
    <location>
        <begin position="1"/>
        <end position="142"/>
    </location>
</feature>